<dbReference type="Pfam" id="PF00320">
    <property type="entry name" value="GATA"/>
    <property type="match status" value="1"/>
</dbReference>
<dbReference type="SMART" id="SM00401">
    <property type="entry name" value="ZnF_GATA"/>
    <property type="match status" value="1"/>
</dbReference>
<dbReference type="EMBL" id="KQ086032">
    <property type="protein sequence ID" value="KLO10235.1"/>
    <property type="molecule type" value="Genomic_DNA"/>
</dbReference>
<dbReference type="CDD" id="cd00202">
    <property type="entry name" value="ZnF_GATA"/>
    <property type="match status" value="1"/>
</dbReference>
<feature type="region of interest" description="Disordered" evidence="2">
    <location>
        <begin position="524"/>
        <end position="558"/>
    </location>
</feature>
<feature type="region of interest" description="Disordered" evidence="2">
    <location>
        <begin position="114"/>
        <end position="175"/>
    </location>
</feature>
<dbReference type="GO" id="GO:0008270">
    <property type="term" value="F:zinc ion binding"/>
    <property type="evidence" value="ECO:0007669"/>
    <property type="project" value="UniProtKB-KW"/>
</dbReference>
<evidence type="ECO:0000256" key="1">
    <source>
        <dbReference type="PROSITE-ProRule" id="PRU00094"/>
    </source>
</evidence>
<dbReference type="AlphaFoldDB" id="A0A0H2REF3"/>
<feature type="compositionally biased region" description="Polar residues" evidence="2">
    <location>
        <begin position="386"/>
        <end position="403"/>
    </location>
</feature>
<dbReference type="OrthoDB" id="515401at2759"/>
<dbReference type="InterPro" id="IPR013088">
    <property type="entry name" value="Znf_NHR/GATA"/>
</dbReference>
<organism evidence="4 5">
    <name type="scientific">Schizopora paradoxa</name>
    <dbReference type="NCBI Taxonomy" id="27342"/>
    <lineage>
        <taxon>Eukaryota</taxon>
        <taxon>Fungi</taxon>
        <taxon>Dikarya</taxon>
        <taxon>Basidiomycota</taxon>
        <taxon>Agaricomycotina</taxon>
        <taxon>Agaricomycetes</taxon>
        <taxon>Hymenochaetales</taxon>
        <taxon>Schizoporaceae</taxon>
        <taxon>Schizopora</taxon>
    </lineage>
</organism>
<dbReference type="STRING" id="27342.A0A0H2REF3"/>
<accession>A0A0H2REF3</accession>
<keyword evidence="1" id="KW-0863">Zinc-finger</keyword>
<dbReference type="Gene3D" id="3.30.50.10">
    <property type="entry name" value="Erythroid Transcription Factor GATA-1, subunit A"/>
    <property type="match status" value="1"/>
</dbReference>
<evidence type="ECO:0000256" key="2">
    <source>
        <dbReference type="SAM" id="MobiDB-lite"/>
    </source>
</evidence>
<name>A0A0H2REF3_9AGAM</name>
<dbReference type="InParanoid" id="A0A0H2REF3"/>
<dbReference type="SUPFAM" id="SSF57716">
    <property type="entry name" value="Glucocorticoid receptor-like (DNA-binding domain)"/>
    <property type="match status" value="1"/>
</dbReference>
<keyword evidence="1" id="KW-0862">Zinc</keyword>
<dbReference type="GO" id="GO:0006355">
    <property type="term" value="P:regulation of DNA-templated transcription"/>
    <property type="evidence" value="ECO:0007669"/>
    <property type="project" value="InterPro"/>
</dbReference>
<evidence type="ECO:0000259" key="3">
    <source>
        <dbReference type="PROSITE" id="PS50114"/>
    </source>
</evidence>
<reference evidence="4 5" key="1">
    <citation type="submission" date="2015-04" db="EMBL/GenBank/DDBJ databases">
        <title>Complete genome sequence of Schizopora paradoxa KUC8140, a cosmopolitan wood degrader in East Asia.</title>
        <authorList>
            <consortium name="DOE Joint Genome Institute"/>
            <person name="Min B."/>
            <person name="Park H."/>
            <person name="Jang Y."/>
            <person name="Kim J.-J."/>
            <person name="Kim K.H."/>
            <person name="Pangilinan J."/>
            <person name="Lipzen A."/>
            <person name="Riley R."/>
            <person name="Grigoriev I.V."/>
            <person name="Spatafora J.W."/>
            <person name="Choi I.-G."/>
        </authorList>
    </citation>
    <scope>NUCLEOTIDE SEQUENCE [LARGE SCALE GENOMIC DNA]</scope>
    <source>
        <strain evidence="4 5">KUC8140</strain>
    </source>
</reference>
<feature type="compositionally biased region" description="Low complexity" evidence="2">
    <location>
        <begin position="418"/>
        <end position="429"/>
    </location>
</feature>
<dbReference type="Proteomes" id="UP000053477">
    <property type="component" value="Unassembled WGS sequence"/>
</dbReference>
<proteinExistence type="predicted"/>
<dbReference type="InterPro" id="IPR000679">
    <property type="entry name" value="Znf_GATA"/>
</dbReference>
<dbReference type="PROSITE" id="PS50114">
    <property type="entry name" value="GATA_ZN_FINGER_2"/>
    <property type="match status" value="1"/>
</dbReference>
<keyword evidence="5" id="KW-1185">Reference proteome</keyword>
<protein>
    <recommendedName>
        <fullName evidence="3">GATA-type domain-containing protein</fullName>
    </recommendedName>
</protein>
<gene>
    <name evidence="4" type="ORF">SCHPADRAFT_942993</name>
</gene>
<keyword evidence="1" id="KW-0479">Metal-binding</keyword>
<evidence type="ECO:0000313" key="4">
    <source>
        <dbReference type="EMBL" id="KLO10235.1"/>
    </source>
</evidence>
<sequence>MLMEPTLFDAVTVASSDSSLPQTPSPRNSISLDHPFAVKPAVDFAEPLEPHAIFSDAYHHYPERMENEPVTHSIEGHGLWHSASGTPSVHGSPFFTPQRTSSTGSLLQELNGHDYMDNMDHYSPPPLSSGSEWSTPAPLPHPALPPHMQQQQQQHDHGMSRRASFPSARSDRDGGYPPFMGANEHHDLHYANGTSAYASRQDNYYSEPLPMHDGGSPGMSADPAALHGHGGHLAHLGSPPHLEESYLCGSSPHAHYREMDMHHHHGEGIKLEDASAPVVVPSQHVFYPRPPSSNGGGLPAIPLYMTPHAIPIQHTDDAASKETQYLRRRCYNCHTTEPPSWRRSTLSPGKIVCNKCGLYERTHLRPRPQRFDELRAGNKARKHSQTQKLLGNGSTSPKEQSQTVKKEQGDYEFEGNSRRGSVSGSSANSACSDYDDSVSVYSSAGSVSGVDSYNNSPLMSSFAIPRASPTQSPQIPTSEVVGIRLPNAPLHDIASLHGTPGSPRKSATAPSSYFNNVARVGTPGSESANGGGDYFGMGPRRTSLPVESPAAVQVGVDA</sequence>
<feature type="domain" description="GATA-type" evidence="3">
    <location>
        <begin position="328"/>
        <end position="381"/>
    </location>
</feature>
<dbReference type="GO" id="GO:0043565">
    <property type="term" value="F:sequence-specific DNA binding"/>
    <property type="evidence" value="ECO:0007669"/>
    <property type="project" value="InterPro"/>
</dbReference>
<feature type="region of interest" description="Disordered" evidence="2">
    <location>
        <begin position="375"/>
        <end position="429"/>
    </location>
</feature>
<evidence type="ECO:0000313" key="5">
    <source>
        <dbReference type="Proteomes" id="UP000053477"/>
    </source>
</evidence>